<name>W1Y7L6_9ZZZZ</name>
<evidence type="ECO:0000256" key="1">
    <source>
        <dbReference type="ARBA" id="ARBA00023239"/>
    </source>
</evidence>
<dbReference type="EMBL" id="AZMM01007387">
    <property type="protein sequence ID" value="ETJ38517.1"/>
    <property type="molecule type" value="Genomic_DNA"/>
</dbReference>
<dbReference type="InterPro" id="IPR002220">
    <property type="entry name" value="DapA-like"/>
</dbReference>
<proteinExistence type="predicted"/>
<sequence length="96" mass="10858">CALPISTTGESPTISEYEYEEILSKTIEYTKKKVSIYTGLGGNNTIEVANKLKKLEKYDIDGILSVAPYYSRPNQKGLYEHFRCISESTDMNIIKL</sequence>
<reference evidence="2" key="1">
    <citation type="submission" date="2013-12" db="EMBL/GenBank/DDBJ databases">
        <title>A Varibaculum cambriense genome reconstructed from a premature infant gut community with otherwise low bacterial novelty that shifts toward anaerobic metabolism during the third week of life.</title>
        <authorList>
            <person name="Brown C.T."/>
            <person name="Sharon I."/>
            <person name="Thomas B.C."/>
            <person name="Castelle C.J."/>
            <person name="Morowitz M.J."/>
            <person name="Banfield J.F."/>
        </authorList>
    </citation>
    <scope>NUCLEOTIDE SEQUENCE</scope>
</reference>
<dbReference type="AlphaFoldDB" id="W1Y7L6"/>
<organism evidence="2">
    <name type="scientific">human gut metagenome</name>
    <dbReference type="NCBI Taxonomy" id="408170"/>
    <lineage>
        <taxon>unclassified sequences</taxon>
        <taxon>metagenomes</taxon>
        <taxon>organismal metagenomes</taxon>
    </lineage>
</organism>
<dbReference type="GO" id="GO:0008840">
    <property type="term" value="F:4-hydroxy-tetrahydrodipicolinate synthase activity"/>
    <property type="evidence" value="ECO:0007669"/>
    <property type="project" value="TreeGrafter"/>
</dbReference>
<dbReference type="Pfam" id="PF00701">
    <property type="entry name" value="DHDPS"/>
    <property type="match status" value="1"/>
</dbReference>
<dbReference type="SUPFAM" id="SSF51569">
    <property type="entry name" value="Aldolase"/>
    <property type="match status" value="1"/>
</dbReference>
<feature type="non-terminal residue" evidence="2">
    <location>
        <position position="1"/>
    </location>
</feature>
<accession>W1Y7L6</accession>
<dbReference type="PRINTS" id="PR00146">
    <property type="entry name" value="DHPICSNTHASE"/>
</dbReference>
<dbReference type="GO" id="GO:0005829">
    <property type="term" value="C:cytosol"/>
    <property type="evidence" value="ECO:0007669"/>
    <property type="project" value="TreeGrafter"/>
</dbReference>
<dbReference type="Gene3D" id="3.20.20.70">
    <property type="entry name" value="Aldolase class I"/>
    <property type="match status" value="1"/>
</dbReference>
<evidence type="ECO:0000313" key="2">
    <source>
        <dbReference type="EMBL" id="ETJ38517.1"/>
    </source>
</evidence>
<keyword evidence="1" id="KW-0456">Lyase</keyword>
<comment type="caution">
    <text evidence="2">The sequence shown here is derived from an EMBL/GenBank/DDBJ whole genome shotgun (WGS) entry which is preliminary data.</text>
</comment>
<gene>
    <name evidence="2" type="ORF">Q604_UNBC07387G0001</name>
</gene>
<dbReference type="PANTHER" id="PTHR12128">
    <property type="entry name" value="DIHYDRODIPICOLINATE SYNTHASE"/>
    <property type="match status" value="1"/>
</dbReference>
<dbReference type="InterPro" id="IPR013785">
    <property type="entry name" value="Aldolase_TIM"/>
</dbReference>
<protein>
    <submittedName>
        <fullName evidence="2">Dihydrodipicolinate synthase</fullName>
    </submittedName>
</protein>
<dbReference type="PANTHER" id="PTHR12128:SF66">
    <property type="entry name" value="4-HYDROXY-2-OXOGLUTARATE ALDOLASE, MITOCHONDRIAL"/>
    <property type="match status" value="1"/>
</dbReference>